<evidence type="ECO:0000256" key="6">
    <source>
        <dbReference type="SAM" id="MobiDB-lite"/>
    </source>
</evidence>
<evidence type="ECO:0000313" key="9">
    <source>
        <dbReference type="EMBL" id="MBX32427.1"/>
    </source>
</evidence>
<dbReference type="PANTHER" id="PTHR31448:SF32">
    <property type="entry name" value="MYOSIN-BINDING PROTEIN 1"/>
    <property type="match status" value="1"/>
</dbReference>
<keyword evidence="3 7" id="KW-1133">Transmembrane helix</keyword>
<dbReference type="AlphaFoldDB" id="A0A2P2MQC6"/>
<dbReference type="PROSITE" id="PS51775">
    <property type="entry name" value="GTD_BINDING"/>
    <property type="match status" value="1"/>
</dbReference>
<dbReference type="GO" id="GO:0016020">
    <property type="term" value="C:membrane"/>
    <property type="evidence" value="ECO:0007669"/>
    <property type="project" value="UniProtKB-SubCell"/>
</dbReference>
<feature type="coiled-coil region" evidence="5">
    <location>
        <begin position="629"/>
        <end position="727"/>
    </location>
</feature>
<accession>A0A2P2MQC6</accession>
<dbReference type="InterPro" id="IPR039306">
    <property type="entry name" value="MYOB"/>
</dbReference>
<organism evidence="9">
    <name type="scientific">Rhizophora mucronata</name>
    <name type="common">Asiatic mangrove</name>
    <dbReference type="NCBI Taxonomy" id="61149"/>
    <lineage>
        <taxon>Eukaryota</taxon>
        <taxon>Viridiplantae</taxon>
        <taxon>Streptophyta</taxon>
        <taxon>Embryophyta</taxon>
        <taxon>Tracheophyta</taxon>
        <taxon>Spermatophyta</taxon>
        <taxon>Magnoliopsida</taxon>
        <taxon>eudicotyledons</taxon>
        <taxon>Gunneridae</taxon>
        <taxon>Pentapetalae</taxon>
        <taxon>rosids</taxon>
        <taxon>fabids</taxon>
        <taxon>Malpighiales</taxon>
        <taxon>Rhizophoraceae</taxon>
        <taxon>Rhizophora</taxon>
    </lineage>
</organism>
<keyword evidence="5" id="KW-0175">Coiled coil</keyword>
<reference evidence="9" key="1">
    <citation type="submission" date="2018-02" db="EMBL/GenBank/DDBJ databases">
        <title>Rhizophora mucronata_Transcriptome.</title>
        <authorList>
            <person name="Meera S.P."/>
            <person name="Sreeshan A."/>
            <person name="Augustine A."/>
        </authorList>
    </citation>
    <scope>NUCLEOTIDE SEQUENCE</scope>
    <source>
        <tissue evidence="9">Leaf</tissue>
    </source>
</reference>
<evidence type="ECO:0000256" key="7">
    <source>
        <dbReference type="SAM" id="Phobius"/>
    </source>
</evidence>
<feature type="region of interest" description="Disordered" evidence="6">
    <location>
        <begin position="735"/>
        <end position="754"/>
    </location>
</feature>
<feature type="domain" description="GTD-binding" evidence="8">
    <location>
        <begin position="627"/>
        <end position="725"/>
    </location>
</feature>
<evidence type="ECO:0000256" key="3">
    <source>
        <dbReference type="ARBA" id="ARBA00022989"/>
    </source>
</evidence>
<dbReference type="Pfam" id="PF04576">
    <property type="entry name" value="Zein-binding"/>
    <property type="match status" value="1"/>
</dbReference>
<keyword evidence="4 7" id="KW-0472">Membrane</keyword>
<evidence type="ECO:0000256" key="2">
    <source>
        <dbReference type="ARBA" id="ARBA00022692"/>
    </source>
</evidence>
<dbReference type="PANTHER" id="PTHR31448">
    <property type="entry name" value="MYOSIN-BINDING PROTEIN 2"/>
    <property type="match status" value="1"/>
</dbReference>
<evidence type="ECO:0000259" key="8">
    <source>
        <dbReference type="PROSITE" id="PS51775"/>
    </source>
</evidence>
<sequence>MAAKETSSAKSQKMKPHGITAALESAALEWLLIFLLFLDAVFSYLITKFSCRHGLQAPCLLCSRLDHILGNKKKKHYWNLICGNHKLEISSLVFCYAHNNLVDVRGMCESCLFSFATINKSNAETYRLLVGKLGDYGLDVDPHIEYHSSNTRNCSCCDKQWIPKGCNQKLMQSLSLSSKVANLDAPPLSRPLERDWNNRRKITQSFLLRATHKKNGSHDPLTHVGYTELKINSDTESEAQFSADDDGNASDLIIETNTKGDVEVECVQTEPCIVILPDDLPSEKLIDSVSEFESSKLVSQVHSDVIDSNGATSIANEVPMGHGLEELDWKQADSKAERNAFPGLISIDEVPTTNVKATPNVVLKESTSTSLGDVPSSSDGGETLVEASKEKLICMDESPSLSDAREAPLKTSKKSSLSVLDHVPMSADSREAPLEISKESKLISLVDFLPSSDGAQTPIQGLEGSSSMRTEEAWQTCPTCEDICKTGSRPATATEIASEANFTSGDNVVQAANMLDLNDAYKLATSNRGRQSSGKLLEQWVGKDSSRVSEDLKLLISQLSASREQTNDMSPRLLMTPKVSLNSDDLKINDASSSMGMQLLQKRFSLERNESGLSVDGSNVSEIEGESVVDRLKRQVEHDKKLLSALYRELEEERSASAIAANQAMAMITKLQEEKATLRMEALQCLRMMEEQAEYDMEALQKTNDLLAEREKEIQDLEAELEFYRIKYPGESQLDETVEPAASHLKATDVGVDQ</sequence>
<name>A0A2P2MQC6_RHIMU</name>
<dbReference type="EMBL" id="GGEC01051951">
    <property type="protein sequence ID" value="MBX32435.1"/>
    <property type="molecule type" value="Transcribed_RNA"/>
</dbReference>
<feature type="transmembrane region" description="Helical" evidence="7">
    <location>
        <begin position="21"/>
        <end position="46"/>
    </location>
</feature>
<dbReference type="EMBL" id="GGEC01051943">
    <property type="protein sequence ID" value="MBX32427.1"/>
    <property type="molecule type" value="Transcribed_RNA"/>
</dbReference>
<evidence type="ECO:0000256" key="5">
    <source>
        <dbReference type="SAM" id="Coils"/>
    </source>
</evidence>
<protein>
    <submittedName>
        <fullName evidence="9">Myosin-9</fullName>
    </submittedName>
</protein>
<dbReference type="InterPro" id="IPR007656">
    <property type="entry name" value="GTD-bd"/>
</dbReference>
<evidence type="ECO:0000256" key="1">
    <source>
        <dbReference type="ARBA" id="ARBA00004167"/>
    </source>
</evidence>
<comment type="subcellular location">
    <subcellularLocation>
        <location evidence="1">Membrane</location>
        <topology evidence="1">Single-pass membrane protein</topology>
    </subcellularLocation>
</comment>
<evidence type="ECO:0000256" key="4">
    <source>
        <dbReference type="ARBA" id="ARBA00023136"/>
    </source>
</evidence>
<keyword evidence="2 7" id="KW-0812">Transmembrane</keyword>
<dbReference type="GO" id="GO:0080115">
    <property type="term" value="F:myosin XI tail binding"/>
    <property type="evidence" value="ECO:0007669"/>
    <property type="project" value="UniProtKB-ARBA"/>
</dbReference>
<proteinExistence type="predicted"/>